<keyword evidence="3" id="KW-0862">Zinc</keyword>
<dbReference type="Proteomes" id="UP000095282">
    <property type="component" value="Unplaced"/>
</dbReference>
<dbReference type="PANTHER" id="PTHR22791:SF6">
    <property type="entry name" value="RING-TYPE DOMAIN-CONTAINING PROTEIN"/>
    <property type="match status" value="1"/>
</dbReference>
<evidence type="ECO:0000256" key="3">
    <source>
        <dbReference type="ARBA" id="ARBA00022833"/>
    </source>
</evidence>
<dbReference type="STRING" id="1561998.A0A1I7TPD2"/>
<reference evidence="8" key="1">
    <citation type="submission" date="2016-11" db="UniProtKB">
        <authorList>
            <consortium name="WormBaseParasite"/>
        </authorList>
    </citation>
    <scope>IDENTIFICATION</scope>
</reference>
<dbReference type="PANTHER" id="PTHR22791">
    <property type="entry name" value="RING-TYPE DOMAIN-CONTAINING PROTEIN"/>
    <property type="match status" value="1"/>
</dbReference>
<evidence type="ECO:0000313" key="7">
    <source>
        <dbReference type="Proteomes" id="UP000095282"/>
    </source>
</evidence>
<keyword evidence="5" id="KW-0175">Coiled coil</keyword>
<evidence type="ECO:0000256" key="1">
    <source>
        <dbReference type="ARBA" id="ARBA00022723"/>
    </source>
</evidence>
<dbReference type="InterPro" id="IPR051435">
    <property type="entry name" value="RING_finger_E3_ubiq-ligases"/>
</dbReference>
<dbReference type="InterPro" id="IPR027370">
    <property type="entry name" value="Znf-RING_euk"/>
</dbReference>
<accession>A0A1I7TPD2</accession>
<keyword evidence="7" id="KW-1185">Reference proteome</keyword>
<evidence type="ECO:0000256" key="5">
    <source>
        <dbReference type="SAM" id="Coils"/>
    </source>
</evidence>
<dbReference type="PROSITE" id="PS50089">
    <property type="entry name" value="ZF_RING_2"/>
    <property type="match status" value="1"/>
</dbReference>
<name>A0A1I7TPD2_9PELO</name>
<dbReference type="GO" id="GO:0016567">
    <property type="term" value="P:protein ubiquitination"/>
    <property type="evidence" value="ECO:0007669"/>
    <property type="project" value="TreeGrafter"/>
</dbReference>
<evidence type="ECO:0000256" key="4">
    <source>
        <dbReference type="PROSITE-ProRule" id="PRU00175"/>
    </source>
</evidence>
<proteinExistence type="predicted"/>
<feature type="domain" description="RING-type" evidence="6">
    <location>
        <begin position="62"/>
        <end position="114"/>
    </location>
</feature>
<dbReference type="WBParaSite" id="Csp11.Scaffold629.g10448.t1">
    <property type="protein sequence ID" value="Csp11.Scaffold629.g10448.t1"/>
    <property type="gene ID" value="Csp11.Scaffold629.g10448"/>
</dbReference>
<dbReference type="AlphaFoldDB" id="A0A1I7TPD2"/>
<organism evidence="7 8">
    <name type="scientific">Caenorhabditis tropicalis</name>
    <dbReference type="NCBI Taxonomy" id="1561998"/>
    <lineage>
        <taxon>Eukaryota</taxon>
        <taxon>Metazoa</taxon>
        <taxon>Ecdysozoa</taxon>
        <taxon>Nematoda</taxon>
        <taxon>Chromadorea</taxon>
        <taxon>Rhabditida</taxon>
        <taxon>Rhabditina</taxon>
        <taxon>Rhabditomorpha</taxon>
        <taxon>Rhabditoidea</taxon>
        <taxon>Rhabditidae</taxon>
        <taxon>Peloderinae</taxon>
        <taxon>Caenorhabditis</taxon>
    </lineage>
</organism>
<keyword evidence="2 4" id="KW-0863">Zinc-finger</keyword>
<dbReference type="InterPro" id="IPR001841">
    <property type="entry name" value="Znf_RING"/>
</dbReference>
<dbReference type="GO" id="GO:0061630">
    <property type="term" value="F:ubiquitin protein ligase activity"/>
    <property type="evidence" value="ECO:0007669"/>
    <property type="project" value="TreeGrafter"/>
</dbReference>
<dbReference type="Gene3D" id="3.30.40.10">
    <property type="entry name" value="Zinc/RING finger domain, C3HC4 (zinc finger)"/>
    <property type="match status" value="1"/>
</dbReference>
<sequence>MSSREDRREAARRLKEIRKQLEEAKKEEEEVLKENEELKKQLELQNILLEKMNKKKEDLLECPTCKGFFNTAEKVPSFLECGHTVCGECVKQMAQVAHREFDRNRVTIQCPECREEIEVPYPFNPQAYRRNEDLITFMEALQ</sequence>
<evidence type="ECO:0000313" key="8">
    <source>
        <dbReference type="WBParaSite" id="Csp11.Scaffold629.g10448.t1"/>
    </source>
</evidence>
<dbReference type="SMART" id="SM00184">
    <property type="entry name" value="RING"/>
    <property type="match status" value="1"/>
</dbReference>
<feature type="coiled-coil region" evidence="5">
    <location>
        <begin position="4"/>
        <end position="59"/>
    </location>
</feature>
<dbReference type="GO" id="GO:0008270">
    <property type="term" value="F:zinc ion binding"/>
    <property type="evidence" value="ECO:0007669"/>
    <property type="project" value="UniProtKB-KW"/>
</dbReference>
<protein>
    <submittedName>
        <fullName evidence="8">RING-type domain-containing protein</fullName>
    </submittedName>
</protein>
<dbReference type="Pfam" id="PF13445">
    <property type="entry name" value="zf-RING_UBOX"/>
    <property type="match status" value="1"/>
</dbReference>
<keyword evidence="1" id="KW-0479">Metal-binding</keyword>
<evidence type="ECO:0000259" key="6">
    <source>
        <dbReference type="PROSITE" id="PS50089"/>
    </source>
</evidence>
<dbReference type="InterPro" id="IPR017907">
    <property type="entry name" value="Znf_RING_CS"/>
</dbReference>
<evidence type="ECO:0000256" key="2">
    <source>
        <dbReference type="ARBA" id="ARBA00022771"/>
    </source>
</evidence>
<dbReference type="InterPro" id="IPR013083">
    <property type="entry name" value="Znf_RING/FYVE/PHD"/>
</dbReference>
<dbReference type="PROSITE" id="PS00518">
    <property type="entry name" value="ZF_RING_1"/>
    <property type="match status" value="1"/>
</dbReference>
<dbReference type="SUPFAM" id="SSF57850">
    <property type="entry name" value="RING/U-box"/>
    <property type="match status" value="1"/>
</dbReference>